<dbReference type="AlphaFoldDB" id="A0A830F721"/>
<protein>
    <submittedName>
        <fullName evidence="3">Uncharacterized protein</fullName>
    </submittedName>
</protein>
<evidence type="ECO:0000256" key="2">
    <source>
        <dbReference type="SAM" id="Phobius"/>
    </source>
</evidence>
<gene>
    <name evidence="3" type="ORF">GCM10009037_31070</name>
</gene>
<keyword evidence="2" id="KW-0472">Membrane</keyword>
<dbReference type="Proteomes" id="UP000628840">
    <property type="component" value="Unassembled WGS sequence"/>
</dbReference>
<feature type="region of interest" description="Disordered" evidence="1">
    <location>
        <begin position="64"/>
        <end position="97"/>
    </location>
</feature>
<keyword evidence="4" id="KW-1185">Reference proteome</keyword>
<reference evidence="3 4" key="1">
    <citation type="journal article" date="2019" name="Int. J. Syst. Evol. Microbiol.">
        <title>The Global Catalogue of Microorganisms (GCM) 10K type strain sequencing project: providing services to taxonomists for standard genome sequencing and annotation.</title>
        <authorList>
            <consortium name="The Broad Institute Genomics Platform"/>
            <consortium name="The Broad Institute Genome Sequencing Center for Infectious Disease"/>
            <person name="Wu L."/>
            <person name="Ma J."/>
        </authorList>
    </citation>
    <scope>NUCLEOTIDE SEQUENCE [LARGE SCALE GENOMIC DNA]</scope>
    <source>
        <strain evidence="3 4">JCM 19585</strain>
    </source>
</reference>
<evidence type="ECO:0000256" key="1">
    <source>
        <dbReference type="SAM" id="MobiDB-lite"/>
    </source>
</evidence>
<organism evidence="3 4">
    <name type="scientific">Halarchaeum grantii</name>
    <dbReference type="NCBI Taxonomy" id="1193105"/>
    <lineage>
        <taxon>Archaea</taxon>
        <taxon>Methanobacteriati</taxon>
        <taxon>Methanobacteriota</taxon>
        <taxon>Stenosarchaea group</taxon>
        <taxon>Halobacteria</taxon>
        <taxon>Halobacteriales</taxon>
        <taxon>Halobacteriaceae</taxon>
    </lineage>
</organism>
<comment type="caution">
    <text evidence="3">The sequence shown here is derived from an EMBL/GenBank/DDBJ whole genome shotgun (WGS) entry which is preliminary data.</text>
</comment>
<dbReference type="EMBL" id="BMPF01000009">
    <property type="protein sequence ID" value="GGL45402.1"/>
    <property type="molecule type" value="Genomic_DNA"/>
</dbReference>
<feature type="transmembrane region" description="Helical" evidence="2">
    <location>
        <begin position="102"/>
        <end position="123"/>
    </location>
</feature>
<sequence>MLVSVEDADGVTPTSGSGEYFVGSVDASEFATFELGATVDSGVSSIPVEITYIVDGERVTTTQQVPLDSAGGAAAASGSQQADASSGAPSGAPGQSGSGLPVVPIAIGVVVLVAAGGGLYYLWNRE</sequence>
<evidence type="ECO:0000313" key="3">
    <source>
        <dbReference type="EMBL" id="GGL45402.1"/>
    </source>
</evidence>
<proteinExistence type="predicted"/>
<keyword evidence="2" id="KW-0812">Transmembrane</keyword>
<feature type="compositionally biased region" description="Low complexity" evidence="1">
    <location>
        <begin position="68"/>
        <end position="97"/>
    </location>
</feature>
<evidence type="ECO:0000313" key="4">
    <source>
        <dbReference type="Proteomes" id="UP000628840"/>
    </source>
</evidence>
<name>A0A830F721_9EURY</name>
<keyword evidence="2" id="KW-1133">Transmembrane helix</keyword>
<accession>A0A830F721</accession>